<evidence type="ECO:0000313" key="1">
    <source>
        <dbReference type="EMBL" id="KAL0634926.1"/>
    </source>
</evidence>
<dbReference type="EMBL" id="JBBBZM010000081">
    <property type="protein sequence ID" value="KAL0634926.1"/>
    <property type="molecule type" value="Genomic_DNA"/>
</dbReference>
<sequence length="155" mass="17040">MPSPTSTYSSFRINDLVIISSSNILSSDRSRVTFEESYGLQNQAPHCNISNDSPELAHIVTLWTKIVEVGVQWCCTSGPGCEVVAEYRSAEVVLCAPRELCVRCLSISFALGRLMQMCERGGRVQGSLGNRNSMEGNSIPVVRVLPRLQCFVPEV</sequence>
<name>A0ABR3GG47_9PEZI</name>
<dbReference type="Proteomes" id="UP001447188">
    <property type="component" value="Unassembled WGS sequence"/>
</dbReference>
<keyword evidence="2" id="KW-1185">Reference proteome</keyword>
<evidence type="ECO:0000313" key="2">
    <source>
        <dbReference type="Proteomes" id="UP001447188"/>
    </source>
</evidence>
<comment type="caution">
    <text evidence="1">The sequence shown here is derived from an EMBL/GenBank/DDBJ whole genome shotgun (WGS) entry which is preliminary data.</text>
</comment>
<accession>A0ABR3GG47</accession>
<organism evidence="1 2">
    <name type="scientific">Discina gigas</name>
    <dbReference type="NCBI Taxonomy" id="1032678"/>
    <lineage>
        <taxon>Eukaryota</taxon>
        <taxon>Fungi</taxon>
        <taxon>Dikarya</taxon>
        <taxon>Ascomycota</taxon>
        <taxon>Pezizomycotina</taxon>
        <taxon>Pezizomycetes</taxon>
        <taxon>Pezizales</taxon>
        <taxon>Discinaceae</taxon>
        <taxon>Discina</taxon>
    </lineage>
</organism>
<reference evidence="1 2" key="1">
    <citation type="submission" date="2024-02" db="EMBL/GenBank/DDBJ databases">
        <title>Discinaceae phylogenomics.</title>
        <authorList>
            <person name="Dirks A.C."/>
            <person name="James T.Y."/>
        </authorList>
    </citation>
    <scope>NUCLEOTIDE SEQUENCE [LARGE SCALE GENOMIC DNA]</scope>
    <source>
        <strain evidence="1 2">ACD0624</strain>
    </source>
</reference>
<gene>
    <name evidence="1" type="ORF">Q9L58_006120</name>
</gene>
<proteinExistence type="predicted"/>
<protein>
    <submittedName>
        <fullName evidence="1">Uncharacterized protein</fullName>
    </submittedName>
</protein>